<dbReference type="AlphaFoldDB" id="A0A8T0DTT9"/>
<dbReference type="EMBL" id="JTDF01001094">
    <property type="protein sequence ID" value="KAF8570498.1"/>
    <property type="molecule type" value="Genomic_DNA"/>
</dbReference>
<proteinExistence type="predicted"/>
<organism evidence="1 2">
    <name type="scientific">Paragonimus westermani</name>
    <dbReference type="NCBI Taxonomy" id="34504"/>
    <lineage>
        <taxon>Eukaryota</taxon>
        <taxon>Metazoa</taxon>
        <taxon>Spiralia</taxon>
        <taxon>Lophotrochozoa</taxon>
        <taxon>Platyhelminthes</taxon>
        <taxon>Trematoda</taxon>
        <taxon>Digenea</taxon>
        <taxon>Plagiorchiida</taxon>
        <taxon>Troglotremata</taxon>
        <taxon>Troglotrematidae</taxon>
        <taxon>Paragonimus</taxon>
    </lineage>
</organism>
<name>A0A8T0DTT9_9TREM</name>
<reference evidence="1 2" key="1">
    <citation type="submission" date="2019-07" db="EMBL/GenBank/DDBJ databases">
        <title>Annotation for the trematode Paragonimus westermani.</title>
        <authorList>
            <person name="Choi Y.-J."/>
        </authorList>
    </citation>
    <scope>NUCLEOTIDE SEQUENCE [LARGE SCALE GENOMIC DNA]</scope>
    <source>
        <strain evidence="1">180907_Pwestermani</strain>
    </source>
</reference>
<sequence>METDISSAEFRVILCYDGIERGFRSICTQKAEDQHTHSPTLNLVEGAIISQEKTTPNDKLNGVLKSVTSEKETTNVQHSSFADVNFTIDDDSLSNSSRFYLYPVAQRKVKFAPDAIVMVEPDVYADDEYGLDFSDDEDMIPKQPPTRYSYAKGEWMGKPVSQWIDDSYLRLPPETEPPLCHPRKKAGIYHPTYVDDSIDLLNLPELLQVIGDFGCYSNAFVQAKQLDKVACMLTTRLAKADGQRACQFCGRPIYSSQRSKPLATGEDYYCCEDYHRLVRFAMEYAKILAQTTPVGQTSKRKYRPKKMKIKRIVSPVGLISKSGKRQDQGRVSN</sequence>
<evidence type="ECO:0000313" key="2">
    <source>
        <dbReference type="Proteomes" id="UP000699462"/>
    </source>
</evidence>
<protein>
    <submittedName>
        <fullName evidence="1">Uncharacterized protein</fullName>
    </submittedName>
</protein>
<dbReference type="OrthoDB" id="527209at2759"/>
<evidence type="ECO:0000313" key="1">
    <source>
        <dbReference type="EMBL" id="KAF8570498.1"/>
    </source>
</evidence>
<dbReference type="Proteomes" id="UP000699462">
    <property type="component" value="Unassembled WGS sequence"/>
</dbReference>
<comment type="caution">
    <text evidence="1">The sequence shown here is derived from an EMBL/GenBank/DDBJ whole genome shotgun (WGS) entry which is preliminary data.</text>
</comment>
<keyword evidence="2" id="KW-1185">Reference proteome</keyword>
<gene>
    <name evidence="1" type="ORF">P879_00565</name>
</gene>
<accession>A0A8T0DTT9</accession>